<dbReference type="Pfam" id="PF12831">
    <property type="entry name" value="FAD_oxidored"/>
    <property type="match status" value="1"/>
</dbReference>
<organism evidence="2">
    <name type="scientific">marine sediment metagenome</name>
    <dbReference type="NCBI Taxonomy" id="412755"/>
    <lineage>
        <taxon>unclassified sequences</taxon>
        <taxon>metagenomes</taxon>
        <taxon>ecological metagenomes</taxon>
    </lineage>
</organism>
<keyword evidence="1" id="KW-1133">Transmembrane helix</keyword>
<gene>
    <name evidence="2" type="ORF">S01H1_33306</name>
</gene>
<feature type="transmembrane region" description="Helical" evidence="1">
    <location>
        <begin position="49"/>
        <end position="67"/>
    </location>
</feature>
<evidence type="ECO:0000313" key="2">
    <source>
        <dbReference type="EMBL" id="GAG10058.1"/>
    </source>
</evidence>
<evidence type="ECO:0008006" key="3">
    <source>
        <dbReference type="Google" id="ProtNLM"/>
    </source>
</evidence>
<dbReference type="InterPro" id="IPR036188">
    <property type="entry name" value="FAD/NAD-bd_sf"/>
</dbReference>
<dbReference type="PRINTS" id="PR00469">
    <property type="entry name" value="PNDRDTASEII"/>
</dbReference>
<keyword evidence="1" id="KW-0812">Transmembrane</keyword>
<reference evidence="2" key="1">
    <citation type="journal article" date="2014" name="Front. Microbiol.">
        <title>High frequency of phylogenetically diverse reductive dehalogenase-homologous genes in deep subseafloor sedimentary metagenomes.</title>
        <authorList>
            <person name="Kawai M."/>
            <person name="Futagami T."/>
            <person name="Toyoda A."/>
            <person name="Takaki Y."/>
            <person name="Nishi S."/>
            <person name="Hori S."/>
            <person name="Arai W."/>
            <person name="Tsubouchi T."/>
            <person name="Morono Y."/>
            <person name="Uchiyama I."/>
            <person name="Ito T."/>
            <person name="Fujiyama A."/>
            <person name="Inagaki F."/>
            <person name="Takami H."/>
        </authorList>
    </citation>
    <scope>NUCLEOTIDE SEQUENCE</scope>
    <source>
        <strain evidence="2">Expedition CK06-06</strain>
    </source>
</reference>
<name>X0VC61_9ZZZZ</name>
<accession>X0VC61</accession>
<proteinExistence type="predicted"/>
<keyword evidence="1" id="KW-0472">Membrane</keyword>
<dbReference type="AlphaFoldDB" id="X0VC61"/>
<feature type="non-terminal residue" evidence="2">
    <location>
        <position position="80"/>
    </location>
</feature>
<dbReference type="Gene3D" id="3.50.50.60">
    <property type="entry name" value="FAD/NAD(P)-binding domain"/>
    <property type="match status" value="1"/>
</dbReference>
<sequence length="80" mass="8406">MKTILEKPREIPVYKEVDVLVAGGGYAGFAAAMAAARNGAKAMIIEQQSALGGLVTLGYVALTFSYVEGIGLELFANLKK</sequence>
<dbReference type="EMBL" id="BARS01020672">
    <property type="protein sequence ID" value="GAG10058.1"/>
    <property type="molecule type" value="Genomic_DNA"/>
</dbReference>
<comment type="caution">
    <text evidence="2">The sequence shown here is derived from an EMBL/GenBank/DDBJ whole genome shotgun (WGS) entry which is preliminary data.</text>
</comment>
<protein>
    <recommendedName>
        <fullName evidence="3">FAD-dependent oxidoreductase 2 FAD binding domain-containing protein</fullName>
    </recommendedName>
</protein>
<feature type="transmembrane region" description="Helical" evidence="1">
    <location>
        <begin position="20"/>
        <end position="37"/>
    </location>
</feature>
<dbReference type="SUPFAM" id="SSF51905">
    <property type="entry name" value="FAD/NAD(P)-binding domain"/>
    <property type="match status" value="1"/>
</dbReference>
<evidence type="ECO:0000256" key="1">
    <source>
        <dbReference type="SAM" id="Phobius"/>
    </source>
</evidence>